<feature type="domain" description="EF-hand" evidence="4">
    <location>
        <begin position="20"/>
        <end position="55"/>
    </location>
</feature>
<reference evidence="5 6" key="1">
    <citation type="journal article" date="2018" name="Sci. Rep.">
        <title>Comparative analysis of the Pocillopora damicornis genome highlights role of immune system in coral evolution.</title>
        <authorList>
            <person name="Cunning R."/>
            <person name="Bay R.A."/>
            <person name="Gillette P."/>
            <person name="Baker A.C."/>
            <person name="Traylor-Knowles N."/>
        </authorList>
    </citation>
    <scope>NUCLEOTIDE SEQUENCE [LARGE SCALE GENOMIC DNA]</scope>
    <source>
        <strain evidence="5">RSMAS</strain>
        <tissue evidence="5">Whole animal</tissue>
    </source>
</reference>
<dbReference type="InterPro" id="IPR018247">
    <property type="entry name" value="EF_Hand_1_Ca_BS"/>
</dbReference>
<dbReference type="InterPro" id="IPR011992">
    <property type="entry name" value="EF-hand-dom_pair"/>
</dbReference>
<dbReference type="InterPro" id="IPR002048">
    <property type="entry name" value="EF_hand_dom"/>
</dbReference>
<dbReference type="GO" id="GO:0005509">
    <property type="term" value="F:calcium ion binding"/>
    <property type="evidence" value="ECO:0007669"/>
    <property type="project" value="InterPro"/>
</dbReference>
<dbReference type="STRING" id="46731.A0A3M6TII7"/>
<dbReference type="Proteomes" id="UP000275408">
    <property type="component" value="Unassembled WGS sequence"/>
</dbReference>
<dbReference type="Pfam" id="PF13499">
    <property type="entry name" value="EF-hand_7"/>
    <property type="match status" value="2"/>
</dbReference>
<accession>A0A3M6TII7</accession>
<evidence type="ECO:0000256" key="3">
    <source>
        <dbReference type="ARBA" id="ARBA00022837"/>
    </source>
</evidence>
<dbReference type="InterPro" id="IPR051581">
    <property type="entry name" value="Ca-bind"/>
</dbReference>
<keyword evidence="6" id="KW-1185">Reference proteome</keyword>
<dbReference type="PANTHER" id="PTHR34524">
    <property type="entry name" value="CALCYPHOSIN"/>
    <property type="match status" value="1"/>
</dbReference>
<dbReference type="PANTHER" id="PTHR34524:SF6">
    <property type="entry name" value="CALCYPHOSINE LIKE"/>
    <property type="match status" value="1"/>
</dbReference>
<keyword evidence="3" id="KW-0106">Calcium</keyword>
<name>A0A3M6TII7_POCDA</name>
<dbReference type="SMART" id="SM00054">
    <property type="entry name" value="EFh"/>
    <property type="match status" value="3"/>
</dbReference>
<comment type="caution">
    <text evidence="5">The sequence shown here is derived from an EMBL/GenBank/DDBJ whole genome shotgun (WGS) entry which is preliminary data.</text>
</comment>
<evidence type="ECO:0000256" key="2">
    <source>
        <dbReference type="ARBA" id="ARBA00022737"/>
    </source>
</evidence>
<dbReference type="PROSITE" id="PS00018">
    <property type="entry name" value="EF_HAND_1"/>
    <property type="match status" value="1"/>
</dbReference>
<keyword evidence="2" id="KW-0677">Repeat</keyword>
<feature type="domain" description="EF-hand" evidence="4">
    <location>
        <begin position="92"/>
        <end position="127"/>
    </location>
</feature>
<dbReference type="OrthoDB" id="444540at2759"/>
<evidence type="ECO:0000259" key="4">
    <source>
        <dbReference type="PROSITE" id="PS50222"/>
    </source>
</evidence>
<gene>
    <name evidence="5" type="ORF">pdam_00013250</name>
</gene>
<evidence type="ECO:0000313" key="6">
    <source>
        <dbReference type="Proteomes" id="UP000275408"/>
    </source>
</evidence>
<proteinExistence type="predicted"/>
<dbReference type="PROSITE" id="PS50222">
    <property type="entry name" value="EF_HAND_2"/>
    <property type="match status" value="3"/>
</dbReference>
<sequence>MDASPAMQKIRDACKKRGSGGAKGLGRAFRIFDDDYSNSLNFDEFVTGLRDYKVQLTDEEFQELFDYFDKDKGGQVDINEFINAFRKPLSGSRLKVVDLAFKKADRTGDGVIDCKDMERYYNVQEHPKYKNGEMTKKEVFEEFLERFEPDQKDGKVTRAEFLEYYACLGANIDSDAYFDLMVRSAWKL</sequence>
<dbReference type="SUPFAM" id="SSF47473">
    <property type="entry name" value="EF-hand"/>
    <property type="match status" value="1"/>
</dbReference>
<evidence type="ECO:0000313" key="5">
    <source>
        <dbReference type="EMBL" id="RMX41227.1"/>
    </source>
</evidence>
<keyword evidence="1" id="KW-0479">Metal-binding</keyword>
<evidence type="ECO:0000256" key="1">
    <source>
        <dbReference type="ARBA" id="ARBA00022723"/>
    </source>
</evidence>
<organism evidence="5 6">
    <name type="scientific">Pocillopora damicornis</name>
    <name type="common">Cauliflower coral</name>
    <name type="synonym">Millepora damicornis</name>
    <dbReference type="NCBI Taxonomy" id="46731"/>
    <lineage>
        <taxon>Eukaryota</taxon>
        <taxon>Metazoa</taxon>
        <taxon>Cnidaria</taxon>
        <taxon>Anthozoa</taxon>
        <taxon>Hexacorallia</taxon>
        <taxon>Scleractinia</taxon>
        <taxon>Astrocoeniina</taxon>
        <taxon>Pocilloporidae</taxon>
        <taxon>Pocillopora</taxon>
    </lineage>
</organism>
<dbReference type="CDD" id="cd00051">
    <property type="entry name" value="EFh"/>
    <property type="match status" value="1"/>
</dbReference>
<feature type="domain" description="EF-hand" evidence="4">
    <location>
        <begin position="56"/>
        <end position="91"/>
    </location>
</feature>
<dbReference type="AlphaFoldDB" id="A0A3M6TII7"/>
<protein>
    <recommendedName>
        <fullName evidence="4">EF-hand domain-containing protein</fullName>
    </recommendedName>
</protein>
<dbReference type="EMBL" id="RCHS01003518">
    <property type="protein sequence ID" value="RMX41227.1"/>
    <property type="molecule type" value="Genomic_DNA"/>
</dbReference>
<dbReference type="Gene3D" id="1.10.238.10">
    <property type="entry name" value="EF-hand"/>
    <property type="match status" value="2"/>
</dbReference>